<comment type="similarity">
    <text evidence="2">Belongs to the CDC73 family.</text>
</comment>
<evidence type="ECO:0000256" key="4">
    <source>
        <dbReference type="ARBA" id="ARBA00023242"/>
    </source>
</evidence>
<dbReference type="InterPro" id="IPR038103">
    <property type="entry name" value="CDC73_C_sf"/>
</dbReference>
<dbReference type="FunCoup" id="A0A1V8STH7">
    <property type="interactions" value="386"/>
</dbReference>
<reference evidence="7" key="1">
    <citation type="submission" date="2017-03" db="EMBL/GenBank/DDBJ databases">
        <title>Genomes of endolithic fungi from Antarctica.</title>
        <authorList>
            <person name="Coleine C."/>
            <person name="Masonjones S."/>
            <person name="Stajich J.E."/>
        </authorList>
    </citation>
    <scope>NUCLEOTIDE SEQUENCE [LARGE SCALE GENOMIC DNA]</scope>
    <source>
        <strain evidence="7">CCFEE 5527</strain>
    </source>
</reference>
<dbReference type="FunFam" id="3.40.50.11990:FF:000003">
    <property type="entry name" value="Pol II transcription elongation factor subunit Cdc73"/>
    <property type="match status" value="1"/>
</dbReference>
<dbReference type="AlphaFoldDB" id="A0A1V8STH7"/>
<proteinExistence type="inferred from homology"/>
<evidence type="ECO:0000256" key="2">
    <source>
        <dbReference type="ARBA" id="ARBA00010427"/>
    </source>
</evidence>
<sequence length="422" mass="45833">MASSDPSPQQDPLALLRACIAASRPPIPTSTPDASDATDVATSLSQATHLLFNNDTEHTAVPLSQSTRFISPAAGNKAIDLRSVYFCWQNRDLGAGEYINATQALNSEAGAQGTVTNLVFTERLDLVAWLKGEVGEEESEFIVSADASRATKAGARDAAATAAGGEDVEMRDAGVSDGVARQREEERLREIYKGERRMGDHNTVLRGVKVQDFGGVRKFSAAFHVKSAAAAPAAVQQQLATPALRPSIKPPAPNRRAEPIILLSPSASSLIRMPNAKTFLQEGSYTPPDTTSTTTNLLHLTRLLPSIDPQKPLRFILVDSPDQFRPDYWSRVVAVFTTGQAWQFKNYKWQAPAELFGHVLGVYVGWKGEVLPDSVVGWGRGVLSVGLDKGGMRWRDREVVEEVWSGIEGRMKGLGWGREGLR</sequence>
<dbReference type="InterPro" id="IPR007852">
    <property type="entry name" value="Cdc73/Parafibromin"/>
</dbReference>
<dbReference type="Gene3D" id="3.40.50.11990">
    <property type="entry name" value="RNA polymerase II accessory factor, Cdc73 C-terminal domain"/>
    <property type="match status" value="1"/>
</dbReference>
<evidence type="ECO:0000313" key="6">
    <source>
        <dbReference type="EMBL" id="OQO02473.1"/>
    </source>
</evidence>
<keyword evidence="3" id="KW-0804">Transcription</keyword>
<dbReference type="PANTHER" id="PTHR12466">
    <property type="entry name" value="CDC73 DOMAIN PROTEIN"/>
    <property type="match status" value="1"/>
</dbReference>
<comment type="subcellular location">
    <subcellularLocation>
        <location evidence="1">Nucleus</location>
    </subcellularLocation>
</comment>
<evidence type="ECO:0000313" key="7">
    <source>
        <dbReference type="Proteomes" id="UP000192596"/>
    </source>
</evidence>
<dbReference type="OrthoDB" id="2186602at2759"/>
<dbReference type="PANTHER" id="PTHR12466:SF8">
    <property type="entry name" value="PARAFIBROMIN"/>
    <property type="match status" value="1"/>
</dbReference>
<dbReference type="STRING" id="1507870.A0A1V8STH7"/>
<dbReference type="GO" id="GO:0000993">
    <property type="term" value="F:RNA polymerase II complex binding"/>
    <property type="evidence" value="ECO:0007669"/>
    <property type="project" value="TreeGrafter"/>
</dbReference>
<name>A0A1V8STH7_9PEZI</name>
<evidence type="ECO:0000256" key="3">
    <source>
        <dbReference type="ARBA" id="ARBA00023163"/>
    </source>
</evidence>
<dbReference type="GO" id="GO:0032968">
    <property type="term" value="P:positive regulation of transcription elongation by RNA polymerase II"/>
    <property type="evidence" value="ECO:0007669"/>
    <property type="project" value="TreeGrafter"/>
</dbReference>
<dbReference type="EMBL" id="NAJO01000027">
    <property type="protein sequence ID" value="OQO02473.1"/>
    <property type="molecule type" value="Genomic_DNA"/>
</dbReference>
<organism evidence="6 7">
    <name type="scientific">Cryoendolithus antarcticus</name>
    <dbReference type="NCBI Taxonomy" id="1507870"/>
    <lineage>
        <taxon>Eukaryota</taxon>
        <taxon>Fungi</taxon>
        <taxon>Dikarya</taxon>
        <taxon>Ascomycota</taxon>
        <taxon>Pezizomycotina</taxon>
        <taxon>Dothideomycetes</taxon>
        <taxon>Dothideomycetidae</taxon>
        <taxon>Cladosporiales</taxon>
        <taxon>Cladosporiaceae</taxon>
        <taxon>Cryoendolithus</taxon>
    </lineage>
</organism>
<accession>A0A1V8STH7</accession>
<gene>
    <name evidence="6" type="ORF">B0A48_12000</name>
</gene>
<protein>
    <recommendedName>
        <fullName evidence="5">Cell division control protein 73 C-terminal domain-containing protein</fullName>
    </recommendedName>
</protein>
<dbReference type="InParanoid" id="A0A1V8STH7"/>
<keyword evidence="7" id="KW-1185">Reference proteome</keyword>
<evidence type="ECO:0000259" key="5">
    <source>
        <dbReference type="Pfam" id="PF05179"/>
    </source>
</evidence>
<feature type="domain" description="Cell division control protein 73 C-terminal" evidence="5">
    <location>
        <begin position="256"/>
        <end position="408"/>
    </location>
</feature>
<dbReference type="GO" id="GO:0006368">
    <property type="term" value="P:transcription elongation by RNA polymerase II"/>
    <property type="evidence" value="ECO:0007669"/>
    <property type="project" value="InterPro"/>
</dbReference>
<comment type="caution">
    <text evidence="6">The sequence shown here is derived from an EMBL/GenBank/DDBJ whole genome shotgun (WGS) entry which is preliminary data.</text>
</comment>
<dbReference type="Pfam" id="PF05179">
    <property type="entry name" value="CDC73_C"/>
    <property type="match status" value="1"/>
</dbReference>
<dbReference type="Proteomes" id="UP000192596">
    <property type="component" value="Unassembled WGS sequence"/>
</dbReference>
<evidence type="ECO:0000256" key="1">
    <source>
        <dbReference type="ARBA" id="ARBA00004123"/>
    </source>
</evidence>
<dbReference type="InterPro" id="IPR031336">
    <property type="entry name" value="CDC73_C"/>
</dbReference>
<keyword evidence="4" id="KW-0539">Nucleus</keyword>
<dbReference type="GO" id="GO:0016593">
    <property type="term" value="C:Cdc73/Paf1 complex"/>
    <property type="evidence" value="ECO:0007669"/>
    <property type="project" value="InterPro"/>
</dbReference>